<dbReference type="AlphaFoldDB" id="A0AAW8NIP4"/>
<gene>
    <name evidence="3" type="ORF">OS133_05730</name>
    <name evidence="4" type="ORF">OS134_09690</name>
</gene>
<proteinExistence type="predicted"/>
<dbReference type="Proteomes" id="UP001271263">
    <property type="component" value="Unassembled WGS sequence"/>
</dbReference>
<name>A0AAW8NIP4_9GAMM</name>
<evidence type="ECO:0000259" key="2">
    <source>
        <dbReference type="Pfam" id="PF09832"/>
    </source>
</evidence>
<dbReference type="Proteomes" id="UP001259340">
    <property type="component" value="Unassembled WGS sequence"/>
</dbReference>
<feature type="chain" id="PRO_5043768174" evidence="1">
    <location>
        <begin position="21"/>
        <end position="145"/>
    </location>
</feature>
<dbReference type="EMBL" id="JAPMLD010000003">
    <property type="protein sequence ID" value="MDW4824328.1"/>
    <property type="molecule type" value="Genomic_DNA"/>
</dbReference>
<sequence length="145" mass="16278">MKLALLPLFAVLSFSSSTFAEQASAESVKILMDKTGAGELGVQAMNQMLPALKNMVPNAPETFWDDYMAEFNPDDLVNMTLPIYQKYLTEEEVQAINAFYDTPAGKKLISVQPKIMQESMMAGQEWGRAVAMDVIKRYEQQTQKQ</sequence>
<keyword evidence="1" id="KW-0732">Signal</keyword>
<evidence type="ECO:0000313" key="3">
    <source>
        <dbReference type="EMBL" id="MDR8523187.1"/>
    </source>
</evidence>
<organism evidence="3 5">
    <name type="scientific">Shewanella fidelis</name>
    <dbReference type="NCBI Taxonomy" id="173509"/>
    <lineage>
        <taxon>Bacteria</taxon>
        <taxon>Pseudomonadati</taxon>
        <taxon>Pseudomonadota</taxon>
        <taxon>Gammaproteobacteria</taxon>
        <taxon>Alteromonadales</taxon>
        <taxon>Shewanellaceae</taxon>
        <taxon>Shewanella</taxon>
    </lineage>
</organism>
<keyword evidence="6" id="KW-1185">Reference proteome</keyword>
<evidence type="ECO:0000313" key="6">
    <source>
        <dbReference type="Proteomes" id="UP001271263"/>
    </source>
</evidence>
<protein>
    <submittedName>
        <fullName evidence="3">DUF2059 domain-containing protein</fullName>
    </submittedName>
</protein>
<evidence type="ECO:0000256" key="1">
    <source>
        <dbReference type="SAM" id="SignalP"/>
    </source>
</evidence>
<comment type="caution">
    <text evidence="3">The sequence shown here is derived from an EMBL/GenBank/DDBJ whole genome shotgun (WGS) entry which is preliminary data.</text>
</comment>
<dbReference type="InterPro" id="IPR018637">
    <property type="entry name" value="DUF2059"/>
</dbReference>
<reference evidence="3" key="2">
    <citation type="submission" date="2022-11" db="EMBL/GenBank/DDBJ databases">
        <title>Prophages regulate Shewanella fidelis motility and biofilm formation: implications for gut colonization dynamics in Ciona robusta.</title>
        <authorList>
            <person name="Natarajan O."/>
            <person name="Gibboney S.L."/>
            <person name="Young M.N."/>
            <person name="Lim S.J."/>
            <person name="Pluta N."/>
            <person name="Atkinson C.G.F."/>
            <person name="Leigh B.A."/>
            <person name="Liberti A."/>
            <person name="Kees E."/>
            <person name="Breitbart M."/>
            <person name="Gralnick J."/>
            <person name="Dishaw L.J."/>
        </authorList>
    </citation>
    <scope>NUCLEOTIDE SEQUENCE</scope>
    <source>
        <strain evidence="3">3313</strain>
    </source>
</reference>
<feature type="signal peptide" evidence="1">
    <location>
        <begin position="1"/>
        <end position="20"/>
    </location>
</feature>
<dbReference type="EMBL" id="JAPMLE010000001">
    <property type="protein sequence ID" value="MDR8523187.1"/>
    <property type="molecule type" value="Genomic_DNA"/>
</dbReference>
<dbReference type="Pfam" id="PF09832">
    <property type="entry name" value="DUF2059"/>
    <property type="match status" value="1"/>
</dbReference>
<reference evidence="4 6" key="1">
    <citation type="journal article" date="2022" name="bioRxiv">
        <title>Prophages regulate Shewanella fidelis 3313 motility and biofilm formation: implications for gut colonization dynamics in Ciona robusta.</title>
        <authorList>
            <person name="Natarajan O."/>
            <person name="Gibboney S.L."/>
            <person name="Young M.N."/>
            <person name="Lim S.J."/>
            <person name="Pluta N."/>
            <person name="Atkinson C.G."/>
            <person name="Leigh B.A."/>
            <person name="Liberti A."/>
            <person name="Kees E.D."/>
            <person name="Breitbart M."/>
            <person name="Gralnick J.A."/>
            <person name="Dishaw L.J."/>
        </authorList>
    </citation>
    <scope>NUCLEOTIDE SEQUENCE [LARGE SCALE GENOMIC DNA]</scope>
    <source>
        <strain evidence="4 6">JG4066</strain>
    </source>
</reference>
<dbReference type="RefSeq" id="WP_310654265.1">
    <property type="nucleotide sequence ID" value="NZ_JAPMLA010000003.1"/>
</dbReference>
<feature type="domain" description="DUF2059" evidence="2">
    <location>
        <begin position="74"/>
        <end position="132"/>
    </location>
</feature>
<evidence type="ECO:0000313" key="4">
    <source>
        <dbReference type="EMBL" id="MDW4824328.1"/>
    </source>
</evidence>
<evidence type="ECO:0000313" key="5">
    <source>
        <dbReference type="Proteomes" id="UP001259340"/>
    </source>
</evidence>
<accession>A0AAW8NIP4</accession>